<evidence type="ECO:0000256" key="3">
    <source>
        <dbReference type="ARBA" id="ARBA00023125"/>
    </source>
</evidence>
<gene>
    <name evidence="5" type="ORF">EFY79_19735</name>
</gene>
<evidence type="ECO:0000259" key="4">
    <source>
        <dbReference type="Pfam" id="PF01420"/>
    </source>
</evidence>
<dbReference type="RefSeq" id="WP_123122479.1">
    <property type="nucleotide sequence ID" value="NZ_RJJR01000023.1"/>
</dbReference>
<keyword evidence="6" id="KW-1185">Reference proteome</keyword>
<dbReference type="Gene3D" id="3.90.220.20">
    <property type="entry name" value="DNA methylase specificity domains"/>
    <property type="match status" value="2"/>
</dbReference>
<dbReference type="CDD" id="cd17246">
    <property type="entry name" value="RMtype1_S_SonII-TRD2-CR2_like"/>
    <property type="match status" value="1"/>
</dbReference>
<dbReference type="GO" id="GO:0004519">
    <property type="term" value="F:endonuclease activity"/>
    <property type="evidence" value="ECO:0007669"/>
    <property type="project" value="UniProtKB-KW"/>
</dbReference>
<sequence length="414" mass="47887">MSKEIKSKIVPKLRFSEFKDDGEWDEKTLAEISSAIFDGTHQTPKYIEKGIPFFSVENVVSGNKNKFISQEDYLIATTKNKPEKGDILITRIGNIGFSKIVDWDFEFSIYVTLAVVKKSKRFDSYYLHSFFQSDYYQNEIRSKSLLNAVPCKINMDELRKSKVLLPDNIAEQQKIASCLSSLDEYITAESQKLEALKTHKKGLMQQLFPAEGERVPKLRFPEFKDSGEWKIRELNEFITERNESPINKTPLYSLTIENGVTPKTERYERAFLVKDEEDAYKIVYPNDFAYNPMNLRFGAIARHAGNEIVALSKYYNIFHCDYSVDSKFCDIYFRSYGMITHYNDIATGSLIEKRRVHFSNFLKIKIHFPTLGEQQKIASCLSSLDDLITSQTEKIEALKEHKKGLMQGLFPETN</sequence>
<dbReference type="EMBL" id="RJJR01000023">
    <property type="protein sequence ID" value="RNI32825.1"/>
    <property type="molecule type" value="Genomic_DNA"/>
</dbReference>
<dbReference type="AlphaFoldDB" id="A0A3M9N613"/>
<accession>A0A3M9N613</accession>
<comment type="caution">
    <text evidence="5">The sequence shown here is derived from an EMBL/GenBank/DDBJ whole genome shotgun (WGS) entry which is preliminary data.</text>
</comment>
<dbReference type="PANTHER" id="PTHR30408">
    <property type="entry name" value="TYPE-1 RESTRICTION ENZYME ECOKI SPECIFICITY PROTEIN"/>
    <property type="match status" value="1"/>
</dbReference>
<organism evidence="5 6">
    <name type="scientific">Hanamia caeni</name>
    <dbReference type="NCBI Taxonomy" id="2294116"/>
    <lineage>
        <taxon>Bacteria</taxon>
        <taxon>Pseudomonadati</taxon>
        <taxon>Bacteroidota</taxon>
        <taxon>Chitinophagia</taxon>
        <taxon>Chitinophagales</taxon>
        <taxon>Chitinophagaceae</taxon>
        <taxon>Hanamia</taxon>
    </lineage>
</organism>
<dbReference type="PANTHER" id="PTHR30408:SF12">
    <property type="entry name" value="TYPE I RESTRICTION ENZYME MJAVIII SPECIFICITY SUBUNIT"/>
    <property type="match status" value="1"/>
</dbReference>
<evidence type="ECO:0000313" key="6">
    <source>
        <dbReference type="Proteomes" id="UP000267223"/>
    </source>
</evidence>
<dbReference type="InterPro" id="IPR044946">
    <property type="entry name" value="Restrct_endonuc_typeI_TRD_sf"/>
</dbReference>
<dbReference type="GO" id="GO:0003677">
    <property type="term" value="F:DNA binding"/>
    <property type="evidence" value="ECO:0007669"/>
    <property type="project" value="UniProtKB-KW"/>
</dbReference>
<dbReference type="SUPFAM" id="SSF116734">
    <property type="entry name" value="DNA methylase specificity domain"/>
    <property type="match status" value="2"/>
</dbReference>
<evidence type="ECO:0000256" key="2">
    <source>
        <dbReference type="ARBA" id="ARBA00022747"/>
    </source>
</evidence>
<keyword evidence="5" id="KW-0255">Endonuclease</keyword>
<dbReference type="InterPro" id="IPR052021">
    <property type="entry name" value="Type-I_RS_S_subunit"/>
</dbReference>
<dbReference type="InterPro" id="IPR000055">
    <property type="entry name" value="Restrct_endonuc_typeI_TRD"/>
</dbReference>
<evidence type="ECO:0000256" key="1">
    <source>
        <dbReference type="ARBA" id="ARBA00010923"/>
    </source>
</evidence>
<dbReference type="Pfam" id="PF01420">
    <property type="entry name" value="Methylase_S"/>
    <property type="match status" value="2"/>
</dbReference>
<keyword evidence="5" id="KW-0378">Hydrolase</keyword>
<evidence type="ECO:0000313" key="5">
    <source>
        <dbReference type="EMBL" id="RNI32825.1"/>
    </source>
</evidence>
<dbReference type="OrthoDB" id="667970at2"/>
<feature type="domain" description="Type I restriction modification DNA specificity" evidence="4">
    <location>
        <begin position="23"/>
        <end position="197"/>
    </location>
</feature>
<keyword evidence="5" id="KW-0540">Nuclease</keyword>
<protein>
    <submittedName>
        <fullName evidence="5">Restriction endonuclease subunit S</fullName>
    </submittedName>
</protein>
<comment type="similarity">
    <text evidence="1">Belongs to the type-I restriction system S methylase family.</text>
</comment>
<dbReference type="Gene3D" id="1.10.287.1120">
    <property type="entry name" value="Bipartite methylase S protein"/>
    <property type="match status" value="1"/>
</dbReference>
<dbReference type="GO" id="GO:0009307">
    <property type="term" value="P:DNA restriction-modification system"/>
    <property type="evidence" value="ECO:0007669"/>
    <property type="project" value="UniProtKB-KW"/>
</dbReference>
<keyword evidence="2" id="KW-0680">Restriction system</keyword>
<proteinExistence type="inferred from homology"/>
<keyword evidence="3" id="KW-0238">DNA-binding</keyword>
<name>A0A3M9N613_9BACT</name>
<reference evidence="5 6" key="1">
    <citation type="submission" date="2018-11" db="EMBL/GenBank/DDBJ databases">
        <title>Draft genome sequence of Ferruginibacter sp. BO-59.</title>
        <authorList>
            <person name="Im W.T."/>
        </authorList>
    </citation>
    <scope>NUCLEOTIDE SEQUENCE [LARGE SCALE GENOMIC DNA]</scope>
    <source>
        <strain evidence="5 6">BO-59</strain>
    </source>
</reference>
<dbReference type="Proteomes" id="UP000267223">
    <property type="component" value="Unassembled WGS sequence"/>
</dbReference>
<feature type="domain" description="Type I restriction modification DNA specificity" evidence="4">
    <location>
        <begin position="327"/>
        <end position="399"/>
    </location>
</feature>